<dbReference type="Pfam" id="PF01757">
    <property type="entry name" value="Acyl_transf_3"/>
    <property type="match status" value="1"/>
</dbReference>
<feature type="transmembrane region" description="Helical" evidence="2">
    <location>
        <begin position="459"/>
        <end position="480"/>
    </location>
</feature>
<evidence type="ECO:0000256" key="2">
    <source>
        <dbReference type="SAM" id="Phobius"/>
    </source>
</evidence>
<feature type="transmembrane region" description="Helical" evidence="2">
    <location>
        <begin position="244"/>
        <end position="266"/>
    </location>
</feature>
<feature type="transmembrane region" description="Helical" evidence="2">
    <location>
        <begin position="325"/>
        <end position="342"/>
    </location>
</feature>
<keyword evidence="6" id="KW-1185">Reference proteome</keyword>
<reference evidence="5" key="1">
    <citation type="submission" date="2021-09" db="EMBL/GenBank/DDBJ databases">
        <authorList>
            <consortium name="AG Swart"/>
            <person name="Singh M."/>
            <person name="Singh A."/>
            <person name="Seah K."/>
            <person name="Emmerich C."/>
        </authorList>
    </citation>
    <scope>NUCLEOTIDE SEQUENCE</scope>
    <source>
        <strain evidence="5">ATCC30299</strain>
    </source>
</reference>
<dbReference type="Proteomes" id="UP001162131">
    <property type="component" value="Unassembled WGS sequence"/>
</dbReference>
<evidence type="ECO:0000256" key="3">
    <source>
        <dbReference type="SAM" id="SignalP"/>
    </source>
</evidence>
<feature type="transmembrane region" description="Helical" evidence="2">
    <location>
        <begin position="593"/>
        <end position="611"/>
    </location>
</feature>
<dbReference type="InterPro" id="IPR002656">
    <property type="entry name" value="Acyl_transf_3_dom"/>
</dbReference>
<feature type="transmembrane region" description="Helical" evidence="2">
    <location>
        <begin position="416"/>
        <end position="439"/>
    </location>
</feature>
<feature type="transmembrane region" description="Helical" evidence="2">
    <location>
        <begin position="286"/>
        <end position="305"/>
    </location>
</feature>
<keyword evidence="2" id="KW-0812">Transmembrane</keyword>
<name>A0AAU9IAY7_9CILI</name>
<organism evidence="5 6">
    <name type="scientific">Blepharisma stoltei</name>
    <dbReference type="NCBI Taxonomy" id="1481888"/>
    <lineage>
        <taxon>Eukaryota</taxon>
        <taxon>Sar</taxon>
        <taxon>Alveolata</taxon>
        <taxon>Ciliophora</taxon>
        <taxon>Postciliodesmatophora</taxon>
        <taxon>Heterotrichea</taxon>
        <taxon>Heterotrichida</taxon>
        <taxon>Blepharismidae</taxon>
        <taxon>Blepharisma</taxon>
    </lineage>
</organism>
<evidence type="ECO:0000259" key="4">
    <source>
        <dbReference type="Pfam" id="PF01757"/>
    </source>
</evidence>
<feature type="transmembrane region" description="Helical" evidence="2">
    <location>
        <begin position="557"/>
        <end position="581"/>
    </location>
</feature>
<feature type="signal peptide" evidence="3">
    <location>
        <begin position="1"/>
        <end position="24"/>
    </location>
</feature>
<feature type="chain" id="PRO_5043515891" description="Acyltransferase 3 domain-containing protein" evidence="3">
    <location>
        <begin position="25"/>
        <end position="686"/>
    </location>
</feature>
<dbReference type="InterPro" id="IPR052728">
    <property type="entry name" value="O2_lipid_transport_reg"/>
</dbReference>
<feature type="transmembrane region" description="Helical" evidence="2">
    <location>
        <begin position="390"/>
        <end position="409"/>
    </location>
</feature>
<dbReference type="GO" id="GO:0016747">
    <property type="term" value="F:acyltransferase activity, transferring groups other than amino-acyl groups"/>
    <property type="evidence" value="ECO:0007669"/>
    <property type="project" value="InterPro"/>
</dbReference>
<feature type="domain" description="Acyltransferase 3" evidence="4">
    <location>
        <begin position="239"/>
        <end position="625"/>
    </location>
</feature>
<dbReference type="PANTHER" id="PTHR11161">
    <property type="entry name" value="O-ACYLTRANSFERASE"/>
    <property type="match status" value="1"/>
</dbReference>
<keyword evidence="3" id="KW-0732">Signal</keyword>
<feature type="region of interest" description="Disordered" evidence="1">
    <location>
        <begin position="667"/>
        <end position="686"/>
    </location>
</feature>
<feature type="transmembrane region" description="Helical" evidence="2">
    <location>
        <begin position="507"/>
        <end position="526"/>
    </location>
</feature>
<gene>
    <name evidence="5" type="ORF">BSTOLATCC_MIC2787</name>
</gene>
<evidence type="ECO:0000256" key="1">
    <source>
        <dbReference type="SAM" id="MobiDB-lite"/>
    </source>
</evidence>
<comment type="caution">
    <text evidence="5">The sequence shown here is derived from an EMBL/GenBank/DDBJ whole genome shotgun (WGS) entry which is preliminary data.</text>
</comment>
<accession>A0AAU9IAY7</accession>
<dbReference type="EMBL" id="CAJZBQ010000003">
    <property type="protein sequence ID" value="CAG9311085.1"/>
    <property type="molecule type" value="Genomic_DNA"/>
</dbReference>
<dbReference type="AlphaFoldDB" id="A0AAU9IAY7"/>
<feature type="transmembrane region" description="Helical" evidence="2">
    <location>
        <begin position="631"/>
        <end position="652"/>
    </location>
</feature>
<keyword evidence="2" id="KW-1133">Transmembrane helix</keyword>
<evidence type="ECO:0000313" key="5">
    <source>
        <dbReference type="EMBL" id="CAG9311085.1"/>
    </source>
</evidence>
<protein>
    <recommendedName>
        <fullName evidence="4">Acyltransferase 3 domain-containing protein</fullName>
    </recommendedName>
</protein>
<keyword evidence="2" id="KW-0472">Membrane</keyword>
<evidence type="ECO:0000313" key="6">
    <source>
        <dbReference type="Proteomes" id="UP001162131"/>
    </source>
</evidence>
<feature type="transmembrane region" description="Helical" evidence="2">
    <location>
        <begin position="155"/>
        <end position="179"/>
    </location>
</feature>
<dbReference type="PANTHER" id="PTHR11161:SF0">
    <property type="entry name" value="O-ACYLTRANSFERASE LIKE PROTEIN"/>
    <property type="match status" value="1"/>
</dbReference>
<sequence length="686" mass="79347">MLIVDKIKFKMNYLYLLLFTIASSEPVLNECQTEWAKIIESGKDILSSNRSDYTKMFMYSGFTLNNLGQYDSCNELSHAKYVIMLLSGQPPLLIALCGPKVCNETDYQNIFPKFLSNDFDGGIVPSSLKLPLEAASQGPFIMFSKEFADKHFDSYNAGAILMIIFTSIIIGIIIIATGYEYWITEKASLTKQIEKDSKPQQLSNAEKYLLCFSLITNLQKLFLSRSQEKFGKKDTLEVLNAMRVLSIGWVILGHTIVNAITISVLANPNKLLDFIKTESMVIPLTGTFSVDTFFWISGFLVSYLLIIELNNSKKVNWIMVYVHRYLRIVPLYLFIILFSWALQKHMGSGPMWWNEYWYNNDCKKWWWTNILFVNNLVPDWKGSNCLGQSWYLADDMQFFIITPPILYLYHKFNRYIGWAILTFLIGFSIIISGVVAHHFTLNAVGFSSESWTNYNNYYYIKPYCRVGVYALGIITGIVVYSYRQYQKDQKVYDPLGLWIGKKLENKIIRYIVGFLGLALINIIIWVEYDTTKNPGSAMEFPNWTDEENQTFIAFNRFVYGLGLTLILLPTLLGHFTWIIWIMSLEIWTPLARLTFCCYLVQSNVIDMIYHAQTSAVYLDNFLIFKDATWNFMFSFLIAWPFVLMIEMPALALEKLMFSSVRAKQPPIQDEEKSRSLLVMNGKKSEE</sequence>
<proteinExistence type="predicted"/>